<name>A0ABY8B444_9BURK</name>
<evidence type="ECO:0000313" key="1">
    <source>
        <dbReference type="EMBL" id="WEF30635.1"/>
    </source>
</evidence>
<reference evidence="1 2" key="1">
    <citation type="submission" date="2023-02" db="EMBL/GenBank/DDBJ databases">
        <title>Gemone sequence of Telluria chitinolytica ACM 3522T.</title>
        <authorList>
            <person name="Frediansyah A."/>
            <person name="Miess H."/>
            <person name="Gross H."/>
        </authorList>
    </citation>
    <scope>NUCLEOTIDE SEQUENCE [LARGE SCALE GENOMIC DNA]</scope>
    <source>
        <strain evidence="1 2">ACM 3522</strain>
    </source>
</reference>
<evidence type="ECO:0000313" key="2">
    <source>
        <dbReference type="Proteomes" id="UP001216510"/>
    </source>
</evidence>
<dbReference type="Proteomes" id="UP001216510">
    <property type="component" value="Chromosome"/>
</dbReference>
<sequence length="190" mass="21184">MQTNPTISRLLSDLMAQARALHEACPIGYLRQLEEATTARQFHDVASALCYAANSKELRDGAEDEVHFWCHEIWLQCRQLREALTIRLVPGTVQQHGAWQRAIARAAASEYQFEREGILEANLLDVELHGAALRVVRRWVHAGQTGESARFDLALDPVQAEAVRARLATAVEMQGWIDSGQARAMARTAA</sequence>
<organism evidence="1 2">
    <name type="scientific">Pseudoduganella chitinolytica</name>
    <dbReference type="NCBI Taxonomy" id="34070"/>
    <lineage>
        <taxon>Bacteria</taxon>
        <taxon>Pseudomonadati</taxon>
        <taxon>Pseudomonadota</taxon>
        <taxon>Betaproteobacteria</taxon>
        <taxon>Burkholderiales</taxon>
        <taxon>Oxalobacteraceae</taxon>
        <taxon>Telluria group</taxon>
        <taxon>Pseudoduganella</taxon>
    </lineage>
</organism>
<proteinExistence type="predicted"/>
<gene>
    <name evidence="1" type="ORF">PX653_14220</name>
</gene>
<dbReference type="RefSeq" id="WP_277413432.1">
    <property type="nucleotide sequence ID" value="NZ_CP119083.1"/>
</dbReference>
<dbReference type="EMBL" id="CP119083">
    <property type="protein sequence ID" value="WEF30635.1"/>
    <property type="molecule type" value="Genomic_DNA"/>
</dbReference>
<accession>A0ABY8B444</accession>
<keyword evidence="2" id="KW-1185">Reference proteome</keyword>
<protein>
    <submittedName>
        <fullName evidence="1">Uncharacterized protein</fullName>
    </submittedName>
</protein>